<feature type="region of interest" description="Disordered" evidence="1">
    <location>
        <begin position="223"/>
        <end position="274"/>
    </location>
</feature>
<name>A0A645D010_9ZZZZ</name>
<reference evidence="2" key="1">
    <citation type="submission" date="2019-08" db="EMBL/GenBank/DDBJ databases">
        <authorList>
            <person name="Kucharzyk K."/>
            <person name="Murdoch R.W."/>
            <person name="Higgins S."/>
            <person name="Loffler F."/>
        </authorList>
    </citation>
    <scope>NUCLEOTIDE SEQUENCE</scope>
</reference>
<feature type="compositionally biased region" description="Basic and acidic residues" evidence="1">
    <location>
        <begin position="165"/>
        <end position="180"/>
    </location>
</feature>
<sequence length="274" mass="28894">MRDALGAEFGLGVRGADGDRLQDQFQLVDDRLHLGVGDLGLGDRQIGCDVEGLIASIDWTLRRLVVGVRHRRDGLADIQAGAHHHGFVVDRGLVQAQPGVHRIAFEVGGDPANDACQRGFVDIDDGAGAAASGDHPDQHPRIPGGAATRLVHGRPIVDLQPGVGRQDRDRLPGLSGERELGSVGRRQLGGQLRSGLIDAQSADGHPVDGGVARHRVAGHEMRTHVGHAEKSEQPRDDPGRSGNQGSTWAFHSGGACGDVRQAGSSGQREGARIH</sequence>
<evidence type="ECO:0000313" key="2">
    <source>
        <dbReference type="EMBL" id="MPM82465.1"/>
    </source>
</evidence>
<dbReference type="AlphaFoldDB" id="A0A645D010"/>
<organism evidence="2">
    <name type="scientific">bioreactor metagenome</name>
    <dbReference type="NCBI Taxonomy" id="1076179"/>
    <lineage>
        <taxon>unclassified sequences</taxon>
        <taxon>metagenomes</taxon>
        <taxon>ecological metagenomes</taxon>
    </lineage>
</organism>
<feature type="region of interest" description="Disordered" evidence="1">
    <location>
        <begin position="158"/>
        <end position="187"/>
    </location>
</feature>
<protein>
    <submittedName>
        <fullName evidence="2">Uncharacterized protein</fullName>
    </submittedName>
</protein>
<comment type="caution">
    <text evidence="2">The sequence shown here is derived from an EMBL/GenBank/DDBJ whole genome shotgun (WGS) entry which is preliminary data.</text>
</comment>
<accession>A0A645D010</accession>
<evidence type="ECO:0000256" key="1">
    <source>
        <dbReference type="SAM" id="MobiDB-lite"/>
    </source>
</evidence>
<dbReference type="EMBL" id="VSSQ01031545">
    <property type="protein sequence ID" value="MPM82465.1"/>
    <property type="molecule type" value="Genomic_DNA"/>
</dbReference>
<proteinExistence type="predicted"/>
<gene>
    <name evidence="2" type="ORF">SDC9_129526</name>
</gene>
<feature type="compositionally biased region" description="Basic and acidic residues" evidence="1">
    <location>
        <begin position="223"/>
        <end position="239"/>
    </location>
</feature>